<feature type="compositionally biased region" description="Polar residues" evidence="1">
    <location>
        <begin position="289"/>
        <end position="316"/>
    </location>
</feature>
<dbReference type="OrthoDB" id="3346544at2759"/>
<feature type="transmembrane region" description="Helical" evidence="2">
    <location>
        <begin position="194"/>
        <end position="215"/>
    </location>
</feature>
<sequence>MQVFLIFSTLMYLVATIHLIFAGFRFYESNFFNIVPNGTIEYLQNPHHWEFLGLIVLLCIQTWMGDALVIYRCYFIWDNNIWVIAVPSCLLLGTIGLNIYVLYWIRHPLIIAPAARIKLFRTVYPSAFVQSFLTTSLIALKIFLQELALKKAGTRDAGFKLSLIYVIRMVIESAGIYTIHILVLNILFFRDDNFQFVVQSAIIPIIGITVLLIAVRMEAARKNLKTPKKSDPRFRSSRIRHWPRDSNRGSGFARREDGSSLPDGDFTTSEQSEQRSAVEGQCGAESIDWDSTFSSGSATRPKATATSFFSSKNAGTHTPELDA</sequence>
<evidence type="ECO:0000313" key="3">
    <source>
        <dbReference type="EMBL" id="KAF5326835.1"/>
    </source>
</evidence>
<feature type="compositionally biased region" description="Polar residues" evidence="1">
    <location>
        <begin position="266"/>
        <end position="275"/>
    </location>
</feature>
<accession>A0A8H5BP67</accession>
<evidence type="ECO:0000256" key="1">
    <source>
        <dbReference type="SAM" id="MobiDB-lite"/>
    </source>
</evidence>
<protein>
    <submittedName>
        <fullName evidence="3">Uncharacterized protein</fullName>
    </submittedName>
</protein>
<keyword evidence="2" id="KW-1133">Transmembrane helix</keyword>
<proteinExistence type="predicted"/>
<feature type="transmembrane region" description="Helical" evidence="2">
    <location>
        <begin position="81"/>
        <end position="103"/>
    </location>
</feature>
<name>A0A8H5BP67_9AGAR</name>
<dbReference type="EMBL" id="JAACJJ010000014">
    <property type="protein sequence ID" value="KAF5326835.1"/>
    <property type="molecule type" value="Genomic_DNA"/>
</dbReference>
<feature type="transmembrane region" description="Helical" evidence="2">
    <location>
        <begin position="165"/>
        <end position="188"/>
    </location>
</feature>
<evidence type="ECO:0000313" key="4">
    <source>
        <dbReference type="Proteomes" id="UP000567179"/>
    </source>
</evidence>
<feature type="transmembrane region" description="Helical" evidence="2">
    <location>
        <begin position="123"/>
        <end position="144"/>
    </location>
</feature>
<keyword evidence="2" id="KW-0472">Membrane</keyword>
<dbReference type="Proteomes" id="UP000567179">
    <property type="component" value="Unassembled WGS sequence"/>
</dbReference>
<feature type="region of interest" description="Disordered" evidence="1">
    <location>
        <begin position="226"/>
        <end position="323"/>
    </location>
</feature>
<gene>
    <name evidence="3" type="ORF">D9619_004238</name>
</gene>
<keyword evidence="4" id="KW-1185">Reference proteome</keyword>
<dbReference type="AlphaFoldDB" id="A0A8H5BP67"/>
<reference evidence="3 4" key="1">
    <citation type="journal article" date="2020" name="ISME J.">
        <title>Uncovering the hidden diversity of litter-decomposition mechanisms in mushroom-forming fungi.</title>
        <authorList>
            <person name="Floudas D."/>
            <person name="Bentzer J."/>
            <person name="Ahren D."/>
            <person name="Johansson T."/>
            <person name="Persson P."/>
            <person name="Tunlid A."/>
        </authorList>
    </citation>
    <scope>NUCLEOTIDE SEQUENCE [LARGE SCALE GENOMIC DNA]</scope>
    <source>
        <strain evidence="3 4">CBS 101986</strain>
    </source>
</reference>
<feature type="compositionally biased region" description="Basic and acidic residues" evidence="1">
    <location>
        <begin position="242"/>
        <end position="258"/>
    </location>
</feature>
<feature type="transmembrane region" description="Helical" evidence="2">
    <location>
        <begin position="51"/>
        <end position="74"/>
    </location>
</feature>
<organism evidence="3 4">
    <name type="scientific">Psilocybe cf. subviscida</name>
    <dbReference type="NCBI Taxonomy" id="2480587"/>
    <lineage>
        <taxon>Eukaryota</taxon>
        <taxon>Fungi</taxon>
        <taxon>Dikarya</taxon>
        <taxon>Basidiomycota</taxon>
        <taxon>Agaricomycotina</taxon>
        <taxon>Agaricomycetes</taxon>
        <taxon>Agaricomycetidae</taxon>
        <taxon>Agaricales</taxon>
        <taxon>Agaricineae</taxon>
        <taxon>Strophariaceae</taxon>
        <taxon>Psilocybe</taxon>
    </lineage>
</organism>
<comment type="caution">
    <text evidence="3">The sequence shown here is derived from an EMBL/GenBank/DDBJ whole genome shotgun (WGS) entry which is preliminary data.</text>
</comment>
<keyword evidence="2" id="KW-0812">Transmembrane</keyword>
<evidence type="ECO:0000256" key="2">
    <source>
        <dbReference type="SAM" id="Phobius"/>
    </source>
</evidence>